<feature type="compositionally biased region" description="Low complexity" evidence="5">
    <location>
        <begin position="14"/>
        <end position="28"/>
    </location>
</feature>
<evidence type="ECO:0000256" key="1">
    <source>
        <dbReference type="ARBA" id="ARBA00004173"/>
    </source>
</evidence>
<dbReference type="PANTHER" id="PTHR32035:SF3">
    <property type="entry name" value="SMALL RIBOSOMAL SUBUNIT PROTEIN MS38"/>
    <property type="match status" value="1"/>
</dbReference>
<gene>
    <name evidence="7" type="ORF">R9X50_00533100</name>
</gene>
<feature type="region of interest" description="Disordered" evidence="5">
    <location>
        <begin position="1"/>
        <end position="107"/>
    </location>
</feature>
<dbReference type="PANTHER" id="PTHR32035">
    <property type="entry name" value="AURORA KINASE A-INTERACTING PROTEIN"/>
    <property type="match status" value="1"/>
</dbReference>
<feature type="region of interest" description="Disordered" evidence="5">
    <location>
        <begin position="276"/>
        <end position="310"/>
    </location>
</feature>
<dbReference type="AlphaFoldDB" id="A0AAQ3M7M4"/>
<comment type="similarity">
    <text evidence="3">Belongs to the mitochondrion-specific ribosomal protein mS38 family.</text>
</comment>
<reference evidence="7 8" key="1">
    <citation type="submission" date="2023-11" db="EMBL/GenBank/DDBJ databases">
        <title>An acidophilic fungus is an integral part of prey digestion in a carnivorous sundew plant.</title>
        <authorList>
            <person name="Tsai I.J."/>
        </authorList>
    </citation>
    <scope>NUCLEOTIDE SEQUENCE [LARGE SCALE GENOMIC DNA]</scope>
    <source>
        <strain evidence="7">169a</strain>
    </source>
</reference>
<feature type="compositionally biased region" description="Low complexity" evidence="5">
    <location>
        <begin position="61"/>
        <end position="77"/>
    </location>
</feature>
<dbReference type="EMBL" id="CP138587">
    <property type="protein sequence ID" value="WPH02467.1"/>
    <property type="molecule type" value="Genomic_DNA"/>
</dbReference>
<evidence type="ECO:0000313" key="8">
    <source>
        <dbReference type="Proteomes" id="UP001303373"/>
    </source>
</evidence>
<keyword evidence="2" id="KW-0496">Mitochondrion</keyword>
<evidence type="ECO:0000256" key="4">
    <source>
        <dbReference type="ARBA" id="ARBA00035682"/>
    </source>
</evidence>
<feature type="compositionally biased region" description="Polar residues" evidence="5">
    <location>
        <begin position="276"/>
        <end position="290"/>
    </location>
</feature>
<dbReference type="Proteomes" id="UP001303373">
    <property type="component" value="Chromosome 8"/>
</dbReference>
<evidence type="ECO:0000259" key="6">
    <source>
        <dbReference type="SMART" id="SM01155"/>
    </source>
</evidence>
<keyword evidence="8" id="KW-1185">Reference proteome</keyword>
<comment type="subcellular location">
    <subcellularLocation>
        <location evidence="1">Mitochondrion</location>
    </subcellularLocation>
</comment>
<dbReference type="SMART" id="SM01155">
    <property type="entry name" value="DUF1713"/>
    <property type="match status" value="1"/>
</dbReference>
<evidence type="ECO:0000256" key="2">
    <source>
        <dbReference type="ARBA" id="ARBA00023128"/>
    </source>
</evidence>
<sequence length="391" mass="43414">MFSSKLTRVAVPRATSTASISTSATAAAQRPSPCLATTRRTHQRRYSSSKASCPPDSNKPAAAAKAAADQGAPTAAAESSSKTSGKRASRHKRSQSQVDKSSKSKANVDQFAGLPSVRDVQHLHGAEFGLSSFFSMHRPLSLKVPVPPPSTNEAFNSIFDSHNSNNLWQNGNSAERRPEDVTYTLHNAIEAIESASSGAQEEGIRWEAIQENSNGKSLEDLVAMWKPFQAPPPPQAFNEESKPSSRKRTAKQARAQQPLAKQKSYMATIKLTESTLPNGQSTWTASSSQMVPIPDGEESASIKAPQTAHRQPFLERMRRRQQLYTQAQQSKQEDTDPSQQPQRFIRQAPSAKRVKMQLISVKRQRKLKMKKHKYKKLMKRTRTLRRKLDRT</sequence>
<feature type="compositionally biased region" description="Basic residues" evidence="5">
    <location>
        <begin position="84"/>
        <end position="94"/>
    </location>
</feature>
<proteinExistence type="inferred from homology"/>
<feature type="domain" description="Ribosomal protein mS38 C-terminal" evidence="6">
    <location>
        <begin position="357"/>
        <end position="390"/>
    </location>
</feature>
<organism evidence="7 8">
    <name type="scientific">Acrodontium crateriforme</name>
    <dbReference type="NCBI Taxonomy" id="150365"/>
    <lineage>
        <taxon>Eukaryota</taxon>
        <taxon>Fungi</taxon>
        <taxon>Dikarya</taxon>
        <taxon>Ascomycota</taxon>
        <taxon>Pezizomycotina</taxon>
        <taxon>Dothideomycetes</taxon>
        <taxon>Dothideomycetidae</taxon>
        <taxon>Mycosphaerellales</taxon>
        <taxon>Teratosphaeriaceae</taxon>
        <taxon>Acrodontium</taxon>
    </lineage>
</organism>
<protein>
    <recommendedName>
        <fullName evidence="4">Small ribosomal subunit protein mS38</fullName>
    </recommendedName>
</protein>
<accession>A0AAQ3M7M4</accession>
<evidence type="ECO:0000313" key="7">
    <source>
        <dbReference type="EMBL" id="WPH02467.1"/>
    </source>
</evidence>
<evidence type="ECO:0000256" key="3">
    <source>
        <dbReference type="ARBA" id="ARBA00035647"/>
    </source>
</evidence>
<dbReference type="Pfam" id="PF08213">
    <property type="entry name" value="COX24_C"/>
    <property type="match status" value="1"/>
</dbReference>
<feature type="region of interest" description="Disordered" evidence="5">
    <location>
        <begin position="323"/>
        <end position="353"/>
    </location>
</feature>
<evidence type="ECO:0000256" key="5">
    <source>
        <dbReference type="SAM" id="MobiDB-lite"/>
    </source>
</evidence>
<dbReference type="InterPro" id="IPR013177">
    <property type="entry name" value="Ribosomal_mS38_C"/>
</dbReference>
<dbReference type="GO" id="GO:0005739">
    <property type="term" value="C:mitochondrion"/>
    <property type="evidence" value="ECO:0007669"/>
    <property type="project" value="UniProtKB-SubCell"/>
</dbReference>
<name>A0AAQ3M7M4_9PEZI</name>
<feature type="region of interest" description="Disordered" evidence="5">
    <location>
        <begin position="227"/>
        <end position="264"/>
    </location>
</feature>